<feature type="region of interest" description="Disordered" evidence="1">
    <location>
        <begin position="267"/>
        <end position="330"/>
    </location>
</feature>
<organism evidence="2 3">
    <name type="scientific">Yarrowia lipolytica</name>
    <name type="common">Candida lipolytica</name>
    <dbReference type="NCBI Taxonomy" id="4952"/>
    <lineage>
        <taxon>Eukaryota</taxon>
        <taxon>Fungi</taxon>
        <taxon>Dikarya</taxon>
        <taxon>Ascomycota</taxon>
        <taxon>Saccharomycotina</taxon>
        <taxon>Dipodascomycetes</taxon>
        <taxon>Dipodascales</taxon>
        <taxon>Dipodascales incertae sedis</taxon>
        <taxon>Yarrowia</taxon>
    </lineage>
</organism>
<evidence type="ECO:0000313" key="3">
    <source>
        <dbReference type="Proteomes" id="UP000182444"/>
    </source>
</evidence>
<gene>
    <name evidence="2" type="ORF">YALI1_C23150g</name>
</gene>
<protein>
    <submittedName>
        <fullName evidence="2">Uncharacterized protein</fullName>
    </submittedName>
</protein>
<dbReference type="RefSeq" id="XP_501892.3">
    <property type="nucleotide sequence ID" value="XM_501892.3"/>
</dbReference>
<dbReference type="VEuPathDB" id="FungiDB:YALI1_C23150g"/>
<accession>A0A1D8NBE6</accession>
<feature type="compositionally biased region" description="Low complexity" evidence="1">
    <location>
        <begin position="268"/>
        <end position="290"/>
    </location>
</feature>
<name>A0A1D8NBE6_YARLL</name>
<feature type="compositionally biased region" description="Low complexity" evidence="1">
    <location>
        <begin position="307"/>
        <end position="330"/>
    </location>
</feature>
<dbReference type="Proteomes" id="UP000182444">
    <property type="component" value="Chromosome 1C"/>
</dbReference>
<proteinExistence type="predicted"/>
<dbReference type="VEuPathDB" id="FungiDB:YALI0_C16148g"/>
<feature type="compositionally biased region" description="Gly residues" evidence="1">
    <location>
        <begin position="120"/>
        <end position="129"/>
    </location>
</feature>
<sequence>MRLIPLLLTGAYGLSIPIAEVQNSPEDLSSLDKRQTPPEVSQIVDATKDLTQDPAWQAIGQMLNGGNAATMDTEQKSSEAAAAQTEIQSLLTKYYSSIPNWQSIVSTATAGLNQGSANGPAGGNGGNPVNGGPQQSGNNLMDQLMSAQAAASRQLASASAAPAVLAPSAQSQPPAPATAVVVPANTIPTREPDGIAGTMPGIVVQSQSQNSQSSSSPNTAPAGNIAGTRTGLVVLQGPTSTLTPSSTPPAGNIAGTRSGLIVLQNTNTASSSASSRPPAPSTVTVSPSSPENIAGTRSGFVVVGNTASSSSSSSSKQAAAAAAVPAVPPP</sequence>
<feature type="region of interest" description="Disordered" evidence="1">
    <location>
        <begin position="115"/>
        <end position="139"/>
    </location>
</feature>
<evidence type="ECO:0000313" key="2">
    <source>
        <dbReference type="EMBL" id="AOW02957.1"/>
    </source>
</evidence>
<feature type="compositionally biased region" description="Low complexity" evidence="1">
    <location>
        <begin position="205"/>
        <end position="216"/>
    </location>
</feature>
<reference evidence="2 3" key="1">
    <citation type="journal article" date="2016" name="PLoS ONE">
        <title>Sequence Assembly of Yarrowia lipolytica Strain W29/CLIB89 Shows Transposable Element Diversity.</title>
        <authorList>
            <person name="Magnan C."/>
            <person name="Yu J."/>
            <person name="Chang I."/>
            <person name="Jahn E."/>
            <person name="Kanomata Y."/>
            <person name="Wu J."/>
            <person name="Zeller M."/>
            <person name="Oakes M."/>
            <person name="Baldi P."/>
            <person name="Sandmeyer S."/>
        </authorList>
    </citation>
    <scope>NUCLEOTIDE SEQUENCE [LARGE SCALE GENOMIC DNA]</scope>
    <source>
        <strain evidence="3">CLIB89(W29)</strain>
    </source>
</reference>
<dbReference type="EMBL" id="CP017555">
    <property type="protein sequence ID" value="AOW02957.1"/>
    <property type="molecule type" value="Genomic_DNA"/>
</dbReference>
<feature type="compositionally biased region" description="Low complexity" evidence="1">
    <location>
        <begin position="130"/>
        <end position="139"/>
    </location>
</feature>
<evidence type="ECO:0000256" key="1">
    <source>
        <dbReference type="SAM" id="MobiDB-lite"/>
    </source>
</evidence>
<dbReference type="GeneID" id="2909251"/>
<dbReference type="AlphaFoldDB" id="A0A1D8NBE6"/>
<dbReference type="KEGG" id="yli:2909251"/>
<feature type="region of interest" description="Disordered" evidence="1">
    <location>
        <begin position="205"/>
        <end position="225"/>
    </location>
</feature>